<keyword evidence="7" id="KW-0829">Tyrosine-protein kinase</keyword>
<feature type="region of interest" description="Disordered" evidence="10">
    <location>
        <begin position="27"/>
        <end position="56"/>
    </location>
</feature>
<dbReference type="EMBL" id="HACG01041823">
    <property type="protein sequence ID" value="CEK88688.1"/>
    <property type="molecule type" value="Transcribed_RNA"/>
</dbReference>
<evidence type="ECO:0000256" key="1">
    <source>
        <dbReference type="ARBA" id="ARBA00022527"/>
    </source>
</evidence>
<dbReference type="SMART" id="SM00220">
    <property type="entry name" value="S_TKc"/>
    <property type="match status" value="1"/>
</dbReference>
<evidence type="ECO:0000259" key="11">
    <source>
        <dbReference type="PROSITE" id="PS50011"/>
    </source>
</evidence>
<keyword evidence="3" id="KW-0808">Transferase</keyword>
<dbReference type="GO" id="GO:0008545">
    <property type="term" value="F:JUN kinase kinase activity"/>
    <property type="evidence" value="ECO:0007669"/>
    <property type="project" value="TreeGrafter"/>
</dbReference>
<organism evidence="12">
    <name type="scientific">Arion vulgaris</name>
    <dbReference type="NCBI Taxonomy" id="1028688"/>
    <lineage>
        <taxon>Eukaryota</taxon>
        <taxon>Metazoa</taxon>
        <taxon>Spiralia</taxon>
        <taxon>Lophotrochozoa</taxon>
        <taxon>Mollusca</taxon>
        <taxon>Gastropoda</taxon>
        <taxon>Heterobranchia</taxon>
        <taxon>Euthyneura</taxon>
        <taxon>Panpulmonata</taxon>
        <taxon>Eupulmonata</taxon>
        <taxon>Stylommatophora</taxon>
        <taxon>Helicina</taxon>
        <taxon>Arionoidea</taxon>
        <taxon>Arionidae</taxon>
        <taxon>Arion</taxon>
    </lineage>
</organism>
<evidence type="ECO:0000256" key="4">
    <source>
        <dbReference type="ARBA" id="ARBA00022741"/>
    </source>
</evidence>
<protein>
    <recommendedName>
        <fullName evidence="9">mitogen-activated protein kinase kinase</fullName>
        <ecNumber evidence="9">2.7.12.2</ecNumber>
    </recommendedName>
</protein>
<keyword evidence="4" id="KW-0547">Nucleotide-binding</keyword>
<proteinExistence type="inferred from homology"/>
<name>A0A0B7B5R1_9EUPU</name>
<feature type="region of interest" description="Disordered" evidence="10">
    <location>
        <begin position="89"/>
        <end position="154"/>
    </location>
</feature>
<dbReference type="AlphaFoldDB" id="A0A0B7B5R1"/>
<feature type="domain" description="Protein kinase" evidence="11">
    <location>
        <begin position="191"/>
        <end position="454"/>
    </location>
</feature>
<evidence type="ECO:0000256" key="9">
    <source>
        <dbReference type="ARBA" id="ARBA00038999"/>
    </source>
</evidence>
<keyword evidence="1" id="KW-0723">Serine/threonine-protein kinase</keyword>
<dbReference type="Pfam" id="PF00069">
    <property type="entry name" value="Pkinase"/>
    <property type="match status" value="1"/>
</dbReference>
<gene>
    <name evidence="12" type="primary">ORF166461</name>
    <name evidence="13" type="synonym">ORF166480</name>
</gene>
<keyword evidence="2" id="KW-0597">Phosphoprotein</keyword>
<dbReference type="CDD" id="cd06616">
    <property type="entry name" value="PKc_MKK4"/>
    <property type="match status" value="1"/>
</dbReference>
<feature type="non-terminal residue" evidence="12">
    <location>
        <position position="1"/>
    </location>
</feature>
<keyword evidence="6" id="KW-0067">ATP-binding</keyword>
<feature type="compositionally biased region" description="Low complexity" evidence="10">
    <location>
        <begin position="92"/>
        <end position="101"/>
    </location>
</feature>
<dbReference type="GO" id="GO:0004674">
    <property type="term" value="F:protein serine/threonine kinase activity"/>
    <property type="evidence" value="ECO:0007669"/>
    <property type="project" value="UniProtKB-KW"/>
</dbReference>
<evidence type="ECO:0000256" key="10">
    <source>
        <dbReference type="SAM" id="MobiDB-lite"/>
    </source>
</evidence>
<dbReference type="FunFam" id="1.10.510.10:FF:000090">
    <property type="entry name" value="Dual specificity mitogen-activated protein kinase kinase 4"/>
    <property type="match status" value="1"/>
</dbReference>
<sequence>SRDFPDEFIDESSKRNELRRPNNLLDGLRVFPSSRQETAPRNWPHSDASYGQDPAQQDIRTLANFSRNCKMAAPSPSEQDDIRQTLRLDFGSPSSSASPNSLQQTPPNIMQQSSPSVIQQPSPNNIQQSSPSSIQQPSPNSMQQPSPSNSILADHGHSTHIERMRSRGLQCSTGKLQVSPAESFEFTSEDLTDLGEMGRGNYGFVNKMTHEKSGTIMAVKRIRSTVEERDQKQLLMDLDVVMRSNECPYIVQFYGALFKEGDCWICMELMDISLDKFYKFVYSHLGSFIPENILGKITVATVKALNYLKEKLKIIHRDVKPSNILLDRKGNIKLCDFGISGHLVDSIAKSRDAGCRPYMAPERIDPKASSRGYDVRSDVWSLGITLMELATGKFPYPKWQSVFDQLQQVVQGSAPRLPIDNRFSPECISFINTCLTKEDKQRPKYNKLLEDPFIKRYEMENVDVATYVCSIHDDILKLSPSPSTCEQPLS</sequence>
<reference evidence="12" key="1">
    <citation type="submission" date="2014-12" db="EMBL/GenBank/DDBJ databases">
        <title>Insight into the proteome of Arion vulgaris.</title>
        <authorList>
            <person name="Aradska J."/>
            <person name="Bulat T."/>
            <person name="Smidak R."/>
            <person name="Sarate P."/>
            <person name="Gangsoo J."/>
            <person name="Sialana F."/>
            <person name="Bilban M."/>
            <person name="Lubec G."/>
        </authorList>
    </citation>
    <scope>NUCLEOTIDE SEQUENCE</scope>
    <source>
        <tissue evidence="12">Skin</tissue>
    </source>
</reference>
<dbReference type="FunFam" id="3.30.200.20:FF:000126">
    <property type="entry name" value="Dual specificity mitogen-activated protein kinase kinase 4"/>
    <property type="match status" value="1"/>
</dbReference>
<dbReference type="EMBL" id="HACG01041819">
    <property type="protein sequence ID" value="CEK88684.1"/>
    <property type="molecule type" value="Transcribed_RNA"/>
</dbReference>
<feature type="compositionally biased region" description="Low complexity" evidence="10">
    <location>
        <begin position="111"/>
        <end position="151"/>
    </location>
</feature>
<dbReference type="InterPro" id="IPR011009">
    <property type="entry name" value="Kinase-like_dom_sf"/>
</dbReference>
<dbReference type="PROSITE" id="PS00108">
    <property type="entry name" value="PROTEIN_KINASE_ST"/>
    <property type="match status" value="1"/>
</dbReference>
<evidence type="ECO:0000256" key="3">
    <source>
        <dbReference type="ARBA" id="ARBA00022679"/>
    </source>
</evidence>
<dbReference type="EC" id="2.7.12.2" evidence="9"/>
<evidence type="ECO:0000313" key="12">
    <source>
        <dbReference type="EMBL" id="CEK88684.1"/>
    </source>
</evidence>
<evidence type="ECO:0000256" key="2">
    <source>
        <dbReference type="ARBA" id="ARBA00022553"/>
    </source>
</evidence>
<dbReference type="InterPro" id="IPR008271">
    <property type="entry name" value="Ser/Thr_kinase_AS"/>
</dbReference>
<evidence type="ECO:0000256" key="8">
    <source>
        <dbReference type="ARBA" id="ARBA00038035"/>
    </source>
</evidence>
<dbReference type="InterPro" id="IPR000719">
    <property type="entry name" value="Prot_kinase_dom"/>
</dbReference>
<dbReference type="PANTHER" id="PTHR48013:SF15">
    <property type="entry name" value="DUAL SPECIFICITY MITOGEN-ACTIVATED PROTEIN KINASE KINASE 4"/>
    <property type="match status" value="1"/>
</dbReference>
<keyword evidence="5" id="KW-0418">Kinase</keyword>
<dbReference type="PANTHER" id="PTHR48013">
    <property type="entry name" value="DUAL SPECIFICITY MITOGEN-ACTIVATED PROTEIN KINASE KINASE 5-RELATED"/>
    <property type="match status" value="1"/>
</dbReference>
<feature type="region of interest" description="Disordered" evidence="10">
    <location>
        <begin position="1"/>
        <end position="20"/>
    </location>
</feature>
<evidence type="ECO:0000256" key="7">
    <source>
        <dbReference type="ARBA" id="ARBA00023137"/>
    </source>
</evidence>
<dbReference type="GO" id="GO:0005829">
    <property type="term" value="C:cytosol"/>
    <property type="evidence" value="ECO:0007669"/>
    <property type="project" value="UniProtKB-ARBA"/>
</dbReference>
<dbReference type="GO" id="GO:0004713">
    <property type="term" value="F:protein tyrosine kinase activity"/>
    <property type="evidence" value="ECO:0007669"/>
    <property type="project" value="UniProtKB-KW"/>
</dbReference>
<evidence type="ECO:0000313" key="13">
    <source>
        <dbReference type="EMBL" id="CEK88688.1"/>
    </source>
</evidence>
<accession>A0A0B7B5R1</accession>
<comment type="similarity">
    <text evidence="8">Belongs to the protein kinase superfamily. STE Ser/Thr protein kinase family. MAP kinase kinase subfamily.</text>
</comment>
<evidence type="ECO:0000256" key="6">
    <source>
        <dbReference type="ARBA" id="ARBA00022840"/>
    </source>
</evidence>
<dbReference type="PROSITE" id="PS50011">
    <property type="entry name" value="PROTEIN_KINASE_DOM"/>
    <property type="match status" value="1"/>
</dbReference>
<dbReference type="Gene3D" id="3.30.200.20">
    <property type="entry name" value="Phosphorylase Kinase, domain 1"/>
    <property type="match status" value="1"/>
</dbReference>
<dbReference type="GO" id="GO:0005524">
    <property type="term" value="F:ATP binding"/>
    <property type="evidence" value="ECO:0007669"/>
    <property type="project" value="UniProtKB-KW"/>
</dbReference>
<dbReference type="Gene3D" id="1.10.510.10">
    <property type="entry name" value="Transferase(Phosphotransferase) domain 1"/>
    <property type="match status" value="1"/>
</dbReference>
<evidence type="ECO:0000256" key="5">
    <source>
        <dbReference type="ARBA" id="ARBA00022777"/>
    </source>
</evidence>
<dbReference type="SUPFAM" id="SSF56112">
    <property type="entry name" value="Protein kinase-like (PK-like)"/>
    <property type="match status" value="1"/>
</dbReference>
<dbReference type="GO" id="GO:0033554">
    <property type="term" value="P:cellular response to stress"/>
    <property type="evidence" value="ECO:0007669"/>
    <property type="project" value="UniProtKB-ARBA"/>
</dbReference>